<name>A0A430FWU4_9BIFI</name>
<keyword evidence="6" id="KW-1185">Reference proteome</keyword>
<evidence type="ECO:0000256" key="1">
    <source>
        <dbReference type="ARBA" id="ARBA00023125"/>
    </source>
</evidence>
<dbReference type="PROSITE" id="PS50043">
    <property type="entry name" value="HTH_LUXR_2"/>
    <property type="match status" value="1"/>
</dbReference>
<keyword evidence="1 5" id="KW-0238">DNA-binding</keyword>
<dbReference type="EMBL" id="QXGK01000001">
    <property type="protein sequence ID" value="RSX58749.1"/>
    <property type="molecule type" value="Genomic_DNA"/>
</dbReference>
<evidence type="ECO:0000313" key="6">
    <source>
        <dbReference type="Proteomes" id="UP000287470"/>
    </source>
</evidence>
<dbReference type="Proteomes" id="UP000287470">
    <property type="component" value="Unassembled WGS sequence"/>
</dbReference>
<dbReference type="GO" id="GO:0006355">
    <property type="term" value="P:regulation of DNA-templated transcription"/>
    <property type="evidence" value="ECO:0007669"/>
    <property type="project" value="InterPro"/>
</dbReference>
<sequence>MTERTVTVGVIDNDRFALQAMVGYLNKALPSAFDIIWAVESGRDGVLRCSDAHAGACPDIIVVDMSLGDIGGVEVMRRIRSRNARTAMLAVTSFPVGDYAADVARAGGQGIVGKNRVSDIAAALTAIAGHGMPTTYPGVRFDPPGDAFRRIARDGFDGVGALSNQETAVVERCAQGDTSAQIAERMGMGVTTVNTYLQRAMTKLGARNRTHLVALWLKSNDGRR</sequence>
<evidence type="ECO:0000259" key="3">
    <source>
        <dbReference type="PROSITE" id="PS50043"/>
    </source>
</evidence>
<evidence type="ECO:0000256" key="2">
    <source>
        <dbReference type="PROSITE-ProRule" id="PRU00169"/>
    </source>
</evidence>
<evidence type="ECO:0000313" key="5">
    <source>
        <dbReference type="EMBL" id="RSX58749.1"/>
    </source>
</evidence>
<organism evidence="5 6">
    <name type="scientific">Bifidobacterium samirii</name>
    <dbReference type="NCBI Taxonomy" id="2306974"/>
    <lineage>
        <taxon>Bacteria</taxon>
        <taxon>Bacillati</taxon>
        <taxon>Actinomycetota</taxon>
        <taxon>Actinomycetes</taxon>
        <taxon>Bifidobacteriales</taxon>
        <taxon>Bifidobacteriaceae</taxon>
        <taxon>Bifidobacterium</taxon>
    </lineage>
</organism>
<dbReference type="InterPro" id="IPR036388">
    <property type="entry name" value="WH-like_DNA-bd_sf"/>
</dbReference>
<evidence type="ECO:0000259" key="4">
    <source>
        <dbReference type="PROSITE" id="PS50110"/>
    </source>
</evidence>
<feature type="domain" description="Response regulatory" evidence="4">
    <location>
        <begin position="7"/>
        <end position="129"/>
    </location>
</feature>
<dbReference type="Pfam" id="PF00196">
    <property type="entry name" value="GerE"/>
    <property type="match status" value="1"/>
</dbReference>
<dbReference type="Gene3D" id="1.10.10.10">
    <property type="entry name" value="Winged helix-like DNA-binding domain superfamily/Winged helix DNA-binding domain"/>
    <property type="match status" value="1"/>
</dbReference>
<keyword evidence="2" id="KW-0597">Phosphoprotein</keyword>
<dbReference type="InterPro" id="IPR011006">
    <property type="entry name" value="CheY-like_superfamily"/>
</dbReference>
<feature type="modified residue" description="4-aspartylphosphate" evidence="2">
    <location>
        <position position="64"/>
    </location>
</feature>
<dbReference type="InterPro" id="IPR016032">
    <property type="entry name" value="Sig_transdc_resp-reg_C-effctor"/>
</dbReference>
<dbReference type="PRINTS" id="PR00038">
    <property type="entry name" value="HTHLUXR"/>
</dbReference>
<dbReference type="GO" id="GO:0000160">
    <property type="term" value="P:phosphorelay signal transduction system"/>
    <property type="evidence" value="ECO:0007669"/>
    <property type="project" value="InterPro"/>
</dbReference>
<dbReference type="PROSITE" id="PS50110">
    <property type="entry name" value="RESPONSE_REGULATORY"/>
    <property type="match status" value="1"/>
</dbReference>
<dbReference type="RefSeq" id="WP_164520934.1">
    <property type="nucleotide sequence ID" value="NZ_QXGK01000001.1"/>
</dbReference>
<dbReference type="CDD" id="cd06170">
    <property type="entry name" value="LuxR_C_like"/>
    <property type="match status" value="1"/>
</dbReference>
<dbReference type="SMART" id="SM00448">
    <property type="entry name" value="REC"/>
    <property type="match status" value="1"/>
</dbReference>
<dbReference type="PROSITE" id="PS00622">
    <property type="entry name" value="HTH_LUXR_1"/>
    <property type="match status" value="1"/>
</dbReference>
<dbReference type="InterPro" id="IPR039420">
    <property type="entry name" value="WalR-like"/>
</dbReference>
<dbReference type="InterPro" id="IPR000792">
    <property type="entry name" value="Tscrpt_reg_LuxR_C"/>
</dbReference>
<accession>A0A430FWU4</accession>
<dbReference type="Pfam" id="PF00072">
    <property type="entry name" value="Response_reg"/>
    <property type="match status" value="1"/>
</dbReference>
<reference evidence="5 6" key="1">
    <citation type="submission" date="2018-09" db="EMBL/GenBank/DDBJ databases">
        <title>Characterization of the phylogenetic diversity of five novel species belonging to the genus Bifidobacterium.</title>
        <authorList>
            <person name="Lugli G.A."/>
            <person name="Duranti S."/>
            <person name="Milani C."/>
        </authorList>
    </citation>
    <scope>NUCLEOTIDE SEQUENCE [LARGE SCALE GENOMIC DNA]</scope>
    <source>
        <strain evidence="5 6">2033B</strain>
    </source>
</reference>
<dbReference type="PANTHER" id="PTHR43214">
    <property type="entry name" value="TWO-COMPONENT RESPONSE REGULATOR"/>
    <property type="match status" value="1"/>
</dbReference>
<dbReference type="SUPFAM" id="SSF46894">
    <property type="entry name" value="C-terminal effector domain of the bipartite response regulators"/>
    <property type="match status" value="1"/>
</dbReference>
<dbReference type="SMART" id="SM00421">
    <property type="entry name" value="HTH_LUXR"/>
    <property type="match status" value="1"/>
</dbReference>
<feature type="domain" description="HTH luxR-type" evidence="3">
    <location>
        <begin position="155"/>
        <end position="220"/>
    </location>
</feature>
<dbReference type="GO" id="GO:0003677">
    <property type="term" value="F:DNA binding"/>
    <property type="evidence" value="ECO:0007669"/>
    <property type="project" value="UniProtKB-KW"/>
</dbReference>
<proteinExistence type="predicted"/>
<gene>
    <name evidence="5" type="ORF">D2E24_0045</name>
</gene>
<protein>
    <submittedName>
        <fullName evidence="5">DNA-binding response regulator</fullName>
    </submittedName>
</protein>
<dbReference type="AlphaFoldDB" id="A0A430FWU4"/>
<dbReference type="InterPro" id="IPR001789">
    <property type="entry name" value="Sig_transdc_resp-reg_receiver"/>
</dbReference>
<dbReference type="SUPFAM" id="SSF52172">
    <property type="entry name" value="CheY-like"/>
    <property type="match status" value="1"/>
</dbReference>
<dbReference type="PANTHER" id="PTHR43214:SF43">
    <property type="entry name" value="TWO-COMPONENT RESPONSE REGULATOR"/>
    <property type="match status" value="1"/>
</dbReference>
<dbReference type="Gene3D" id="3.40.50.2300">
    <property type="match status" value="1"/>
</dbReference>
<comment type="caution">
    <text evidence="5">The sequence shown here is derived from an EMBL/GenBank/DDBJ whole genome shotgun (WGS) entry which is preliminary data.</text>
</comment>